<dbReference type="Pfam" id="PF05137">
    <property type="entry name" value="PilN"/>
    <property type="match status" value="1"/>
</dbReference>
<dbReference type="Proteomes" id="UP000037425">
    <property type="component" value="Unassembled WGS sequence"/>
</dbReference>
<dbReference type="PATRIC" id="fig|106592.7.peg.6875"/>
<dbReference type="InterPro" id="IPR052534">
    <property type="entry name" value="Extracell_DNA_Util/SecSys_Comp"/>
</dbReference>
<evidence type="ECO:0000256" key="1">
    <source>
        <dbReference type="SAM" id="Phobius"/>
    </source>
</evidence>
<protein>
    <submittedName>
        <fullName evidence="2">Fimbrial assembly protein</fullName>
    </submittedName>
</protein>
<keyword evidence="1" id="KW-0472">Membrane</keyword>
<dbReference type="EMBL" id="LGAP01000062">
    <property type="protein sequence ID" value="KOF12419.1"/>
    <property type="molecule type" value="Genomic_DNA"/>
</dbReference>
<dbReference type="AlphaFoldDB" id="A0A0L8BCX3"/>
<dbReference type="OrthoDB" id="8196557at2"/>
<proteinExistence type="predicted"/>
<dbReference type="InterPro" id="IPR043129">
    <property type="entry name" value="ATPase_NBD"/>
</dbReference>
<dbReference type="RefSeq" id="WP_053253308.1">
    <property type="nucleotide sequence ID" value="NZ_LGAP01000062.1"/>
</dbReference>
<dbReference type="SUPFAM" id="SSF53067">
    <property type="entry name" value="Actin-like ATPase domain"/>
    <property type="match status" value="1"/>
</dbReference>
<dbReference type="Gene3D" id="3.30.1490.300">
    <property type="match status" value="1"/>
</dbReference>
<dbReference type="PANTHER" id="PTHR40278:SF1">
    <property type="entry name" value="DNA UTILIZATION PROTEIN HOFN"/>
    <property type="match status" value="1"/>
</dbReference>
<dbReference type="InterPro" id="IPR007813">
    <property type="entry name" value="PilN"/>
</dbReference>
<sequence>MSGLVAYIKRGMAALLDEMTSWQAMIGLPHAARSKFLLVDERAKLSCYRVGRTRPVHKGDGARADLRNGWLNKIVGAHPVELRLAGDGVVVRSLRLPVASRGHIEAIIRHQIEQIMPWPSEKMVYDYDIQESEAARLSGQIHVRLVATSLTTMRSAIEPFQAVGITPVVVGLASDPPDGPSTINLLPGAKAALRERRRHISLVCLCVLAGVGAALVTGAGWHVNRAATEAARIDASLASLRGAIEVARKEAETTKDPGLNLARKWDAVPMVLLLDELSKRVPDTTYLTALDVDDRDVRVTGLSTNAANLISLLENSDMLEAAGFSAPIVRDNDTKLERFEILVRFTETGRQ</sequence>
<evidence type="ECO:0000313" key="3">
    <source>
        <dbReference type="Proteomes" id="UP000037425"/>
    </source>
</evidence>
<keyword evidence="1" id="KW-1133">Transmembrane helix</keyword>
<name>A0A0L8BCX3_ENSAD</name>
<feature type="transmembrane region" description="Helical" evidence="1">
    <location>
        <begin position="200"/>
        <end position="223"/>
    </location>
</feature>
<comment type="caution">
    <text evidence="2">The sequence shown here is derived from an EMBL/GenBank/DDBJ whole genome shotgun (WGS) entry which is preliminary data.</text>
</comment>
<gene>
    <name evidence="2" type="ORF">AC244_34495</name>
</gene>
<dbReference type="Gene3D" id="3.30.420.40">
    <property type="match status" value="1"/>
</dbReference>
<accession>A0A0L8BCX3</accession>
<dbReference type="PANTHER" id="PTHR40278">
    <property type="entry name" value="DNA UTILIZATION PROTEIN HOFN"/>
    <property type="match status" value="1"/>
</dbReference>
<reference evidence="3" key="1">
    <citation type="submission" date="2015-07" db="EMBL/GenBank/DDBJ databases">
        <title>Whole genome sequence of an Ensifer adhaerens strain isolated from a cave pool in the Wind Cave National Park.</title>
        <authorList>
            <person name="Eng W.W.H."/>
            <person name="Gan H.M."/>
            <person name="Barton H.A."/>
            <person name="Savka M.A."/>
        </authorList>
    </citation>
    <scope>NUCLEOTIDE SEQUENCE [LARGE SCALE GENOMIC DNA]</scope>
    <source>
        <strain evidence="3">SD006</strain>
    </source>
</reference>
<keyword evidence="1" id="KW-0812">Transmembrane</keyword>
<organism evidence="2 3">
    <name type="scientific">Ensifer adhaerens</name>
    <name type="common">Sinorhizobium morelense</name>
    <dbReference type="NCBI Taxonomy" id="106592"/>
    <lineage>
        <taxon>Bacteria</taxon>
        <taxon>Pseudomonadati</taxon>
        <taxon>Pseudomonadota</taxon>
        <taxon>Alphaproteobacteria</taxon>
        <taxon>Hyphomicrobiales</taxon>
        <taxon>Rhizobiaceae</taxon>
        <taxon>Sinorhizobium/Ensifer group</taxon>
        <taxon>Ensifer</taxon>
    </lineage>
</organism>
<evidence type="ECO:0000313" key="2">
    <source>
        <dbReference type="EMBL" id="KOF12419.1"/>
    </source>
</evidence>